<sequence length="248" mass="25412">MIRAEWIKLRSLRSPRWSLAVLIGLNVLFGWMIATAQARQWTPGQAWDPVRVSLTGVLVTQIAAAVLGALAFTTETGSGTIRASLAAAPRRGRLLAAKALVVAVTVLVAGVLAGLLAFVVGQAALGDQGVPRASLGDPGAVRAVVGAGLYLTAAALLGMAAGVLTRSTTAAVTGVIVAALLVPVFANLMPEALAEFVIGYWPSAAGLRVLATVPDPLLLDPWPGFGILAGTTAALMTAAFVSFRRRDG</sequence>
<keyword evidence="3" id="KW-1185">Reference proteome</keyword>
<gene>
    <name evidence="2" type="ORF">ACTOB_005678</name>
</gene>
<evidence type="ECO:0000313" key="3">
    <source>
        <dbReference type="Proteomes" id="UP001240150"/>
    </source>
</evidence>
<dbReference type="EMBL" id="CP126980">
    <property type="protein sequence ID" value="WIM93693.1"/>
    <property type="molecule type" value="Genomic_DNA"/>
</dbReference>
<dbReference type="PANTHER" id="PTHR37305:SF1">
    <property type="entry name" value="MEMBRANE PROTEIN"/>
    <property type="match status" value="1"/>
</dbReference>
<dbReference type="Pfam" id="PF12730">
    <property type="entry name" value="ABC2_membrane_4"/>
    <property type="match status" value="1"/>
</dbReference>
<feature type="transmembrane region" description="Helical" evidence="1">
    <location>
        <begin position="140"/>
        <end position="164"/>
    </location>
</feature>
<dbReference type="PANTHER" id="PTHR37305">
    <property type="entry name" value="INTEGRAL MEMBRANE PROTEIN-RELATED"/>
    <property type="match status" value="1"/>
</dbReference>
<organism evidence="2 3">
    <name type="scientific">Actinoplanes oblitus</name>
    <dbReference type="NCBI Taxonomy" id="3040509"/>
    <lineage>
        <taxon>Bacteria</taxon>
        <taxon>Bacillati</taxon>
        <taxon>Actinomycetota</taxon>
        <taxon>Actinomycetes</taxon>
        <taxon>Micromonosporales</taxon>
        <taxon>Micromonosporaceae</taxon>
        <taxon>Actinoplanes</taxon>
    </lineage>
</organism>
<feature type="transmembrane region" description="Helical" evidence="1">
    <location>
        <begin position="54"/>
        <end position="74"/>
    </location>
</feature>
<accession>A0ABY8W9F1</accession>
<feature type="transmembrane region" description="Helical" evidence="1">
    <location>
        <begin position="95"/>
        <end position="120"/>
    </location>
</feature>
<evidence type="ECO:0000313" key="2">
    <source>
        <dbReference type="EMBL" id="WIM93693.1"/>
    </source>
</evidence>
<dbReference type="RefSeq" id="WP_284914900.1">
    <property type="nucleotide sequence ID" value="NZ_CP126980.1"/>
</dbReference>
<protein>
    <submittedName>
        <fullName evidence="2">ABC transporter permease subunit</fullName>
    </submittedName>
</protein>
<feature type="transmembrane region" description="Helical" evidence="1">
    <location>
        <begin position="222"/>
        <end position="243"/>
    </location>
</feature>
<keyword evidence="1" id="KW-0812">Transmembrane</keyword>
<name>A0ABY8W9F1_9ACTN</name>
<feature type="transmembrane region" description="Helical" evidence="1">
    <location>
        <begin position="171"/>
        <end position="189"/>
    </location>
</feature>
<keyword evidence="1" id="KW-1133">Transmembrane helix</keyword>
<keyword evidence="1" id="KW-0472">Membrane</keyword>
<proteinExistence type="predicted"/>
<reference evidence="2 3" key="1">
    <citation type="submission" date="2023-06" db="EMBL/GenBank/DDBJ databases">
        <authorList>
            <person name="Yushchuk O."/>
            <person name="Binda E."/>
            <person name="Ruckert-Reed C."/>
            <person name="Fedorenko V."/>
            <person name="Kalinowski J."/>
            <person name="Marinelli F."/>
        </authorList>
    </citation>
    <scope>NUCLEOTIDE SEQUENCE [LARGE SCALE GENOMIC DNA]</scope>
    <source>
        <strain evidence="2 3">NRRL 3884</strain>
    </source>
</reference>
<dbReference type="Proteomes" id="UP001240150">
    <property type="component" value="Chromosome"/>
</dbReference>
<evidence type="ECO:0000256" key="1">
    <source>
        <dbReference type="SAM" id="Phobius"/>
    </source>
</evidence>